<dbReference type="Proteomes" id="UP000251960">
    <property type="component" value="Chromosome 7"/>
</dbReference>
<dbReference type="EMBL" id="NCVQ01000008">
    <property type="protein sequence ID" value="PWZ15345.1"/>
    <property type="molecule type" value="Genomic_DNA"/>
</dbReference>
<evidence type="ECO:0000313" key="1">
    <source>
        <dbReference type="EMBL" id="PWZ15345.1"/>
    </source>
</evidence>
<organism evidence="1">
    <name type="scientific">Zea mays</name>
    <name type="common">Maize</name>
    <dbReference type="NCBI Taxonomy" id="4577"/>
    <lineage>
        <taxon>Eukaryota</taxon>
        <taxon>Viridiplantae</taxon>
        <taxon>Streptophyta</taxon>
        <taxon>Embryophyta</taxon>
        <taxon>Tracheophyta</taxon>
        <taxon>Spermatophyta</taxon>
        <taxon>Magnoliopsida</taxon>
        <taxon>Liliopsida</taxon>
        <taxon>Poales</taxon>
        <taxon>Poaceae</taxon>
        <taxon>PACMAD clade</taxon>
        <taxon>Panicoideae</taxon>
        <taxon>Andropogonodae</taxon>
        <taxon>Andropogoneae</taxon>
        <taxon>Tripsacinae</taxon>
        <taxon>Zea</taxon>
    </lineage>
</organism>
<proteinExistence type="predicted"/>
<gene>
    <name evidence="1" type="ORF">Zm00014a_002753</name>
</gene>
<sequence length="236" mass="25355">MPPSIYRLCPPSSLGLPLILYRGLLLGKIHGRVSSSARSTVGQAHPAHAALHGIAVPADLLSPAVHSPNELLSMEHRGRGLLLGEIHGWRPLLLSPPPASLIEALLDLVLRCVHGGFSAGPLELLRSEEVSAGTQIHGAPNARKQSLQAAKSANSGHGGKIIQNPHSHRASLNGDEMSCIGTIFLTCLDLLTEYITTEKCVVVREDKRLLTVLFPDGCDGRTFTLKVHMRMYGEKT</sequence>
<protein>
    <submittedName>
        <fullName evidence="1">Uncharacterized protein</fullName>
    </submittedName>
</protein>
<dbReference type="AlphaFoldDB" id="A0A3L6E3H5"/>
<name>A0A3L6E3H5_MAIZE</name>
<accession>A0A3L6E3H5</accession>
<comment type="caution">
    <text evidence="1">The sequence shown here is derived from an EMBL/GenBank/DDBJ whole genome shotgun (WGS) entry which is preliminary data.</text>
</comment>
<dbReference type="ExpressionAtlas" id="A0A3L6E3H5">
    <property type="expression patterns" value="baseline"/>
</dbReference>
<reference evidence="1" key="1">
    <citation type="journal article" date="2018" name="Nat. Genet.">
        <title>Extensive intraspecific gene order and gene structural variations between Mo17 and other maize genomes.</title>
        <authorList>
            <person name="Sun S."/>
            <person name="Zhou Y."/>
            <person name="Chen J."/>
            <person name="Shi J."/>
            <person name="Zhao H."/>
            <person name="Zhao H."/>
            <person name="Song W."/>
            <person name="Zhang M."/>
            <person name="Cui Y."/>
            <person name="Dong X."/>
            <person name="Liu H."/>
            <person name="Ma X."/>
            <person name="Jiao Y."/>
            <person name="Wang B."/>
            <person name="Wei X."/>
            <person name="Stein J.C."/>
            <person name="Glaubitz J.C."/>
            <person name="Lu F."/>
            <person name="Yu G."/>
            <person name="Liang C."/>
            <person name="Fengler K."/>
            <person name="Li B."/>
            <person name="Rafalski A."/>
            <person name="Schnable P.S."/>
            <person name="Ware D.H."/>
            <person name="Buckler E.S."/>
            <person name="Lai J."/>
        </authorList>
    </citation>
    <scope>NUCLEOTIDE SEQUENCE [LARGE SCALE GENOMIC DNA]</scope>
    <source>
        <tissue evidence="1">Seedling</tissue>
    </source>
</reference>